<organism evidence="10 11">
    <name type="scientific">Phytophthora megakarya</name>
    <dbReference type="NCBI Taxonomy" id="4795"/>
    <lineage>
        <taxon>Eukaryota</taxon>
        <taxon>Sar</taxon>
        <taxon>Stramenopiles</taxon>
        <taxon>Oomycota</taxon>
        <taxon>Peronosporomycetes</taxon>
        <taxon>Peronosporales</taxon>
        <taxon>Peronosporaceae</taxon>
        <taxon>Phytophthora</taxon>
    </lineage>
</organism>
<keyword evidence="7" id="KW-0378">Hydrolase</keyword>
<evidence type="ECO:0000256" key="3">
    <source>
        <dbReference type="ARBA" id="ARBA00022695"/>
    </source>
</evidence>
<dbReference type="GO" id="GO:0003964">
    <property type="term" value="F:RNA-directed DNA polymerase activity"/>
    <property type="evidence" value="ECO:0007669"/>
    <property type="project" value="UniProtKB-KW"/>
</dbReference>
<dbReference type="GO" id="GO:0004519">
    <property type="term" value="F:endonuclease activity"/>
    <property type="evidence" value="ECO:0007669"/>
    <property type="project" value="UniProtKB-KW"/>
</dbReference>
<gene>
    <name evidence="10" type="ORF">PHMEG_0001401</name>
</gene>
<accession>A0A225X1B1</accession>
<dbReference type="Proteomes" id="UP000198211">
    <property type="component" value="Unassembled WGS sequence"/>
</dbReference>
<dbReference type="InterPro" id="IPR043502">
    <property type="entry name" value="DNA/RNA_pol_sf"/>
</dbReference>
<dbReference type="Gene3D" id="3.10.10.10">
    <property type="entry name" value="HIV Type 1 Reverse Transcriptase, subunit A, domain 1"/>
    <property type="match status" value="1"/>
</dbReference>
<dbReference type="GO" id="GO:0006508">
    <property type="term" value="P:proteolysis"/>
    <property type="evidence" value="ECO:0007669"/>
    <property type="project" value="UniProtKB-KW"/>
</dbReference>
<dbReference type="Pfam" id="PF17917">
    <property type="entry name" value="RT_RNaseH"/>
    <property type="match status" value="1"/>
</dbReference>
<keyword evidence="5" id="KW-0064">Aspartyl protease</keyword>
<keyword evidence="4" id="KW-0540">Nuclease</keyword>
<evidence type="ECO:0000259" key="9">
    <source>
        <dbReference type="Pfam" id="PF17917"/>
    </source>
</evidence>
<evidence type="ECO:0000256" key="6">
    <source>
        <dbReference type="ARBA" id="ARBA00022759"/>
    </source>
</evidence>
<proteinExistence type="predicted"/>
<evidence type="ECO:0000256" key="5">
    <source>
        <dbReference type="ARBA" id="ARBA00022750"/>
    </source>
</evidence>
<keyword evidence="2" id="KW-0808">Transferase</keyword>
<feature type="domain" description="Reverse transcriptase RNase H-like" evidence="9">
    <location>
        <begin position="67"/>
        <end position="163"/>
    </location>
</feature>
<dbReference type="SUPFAM" id="SSF56672">
    <property type="entry name" value="DNA/RNA polymerases"/>
    <property type="match status" value="1"/>
</dbReference>
<evidence type="ECO:0000256" key="2">
    <source>
        <dbReference type="ARBA" id="ARBA00022679"/>
    </source>
</evidence>
<dbReference type="EMBL" id="NBNE01000050">
    <property type="protein sequence ID" value="OWZ23671.1"/>
    <property type="molecule type" value="Genomic_DNA"/>
</dbReference>
<keyword evidence="8" id="KW-0695">RNA-directed DNA polymerase</keyword>
<comment type="caution">
    <text evidence="10">The sequence shown here is derived from an EMBL/GenBank/DDBJ whole genome shotgun (WGS) entry which is preliminary data.</text>
</comment>
<dbReference type="AlphaFoldDB" id="A0A225X1B1"/>
<keyword evidence="11" id="KW-1185">Reference proteome</keyword>
<dbReference type="GO" id="GO:0004190">
    <property type="term" value="F:aspartic-type endopeptidase activity"/>
    <property type="evidence" value="ECO:0007669"/>
    <property type="project" value="UniProtKB-KW"/>
</dbReference>
<evidence type="ECO:0000256" key="1">
    <source>
        <dbReference type="ARBA" id="ARBA00022670"/>
    </source>
</evidence>
<keyword evidence="6" id="KW-0255">Endonuclease</keyword>
<evidence type="ECO:0000313" key="11">
    <source>
        <dbReference type="Proteomes" id="UP000198211"/>
    </source>
</evidence>
<evidence type="ECO:0000256" key="4">
    <source>
        <dbReference type="ARBA" id="ARBA00022722"/>
    </source>
</evidence>
<evidence type="ECO:0000313" key="10">
    <source>
        <dbReference type="EMBL" id="OWZ23671.1"/>
    </source>
</evidence>
<evidence type="ECO:0000256" key="7">
    <source>
        <dbReference type="ARBA" id="ARBA00022801"/>
    </source>
</evidence>
<dbReference type="PANTHER" id="PTHR33064">
    <property type="entry name" value="POL PROTEIN"/>
    <property type="match status" value="1"/>
</dbReference>
<dbReference type="InterPro" id="IPR051320">
    <property type="entry name" value="Viral_Replic_Matur_Polypro"/>
</dbReference>
<reference evidence="11" key="1">
    <citation type="submission" date="2017-03" db="EMBL/GenBank/DDBJ databases">
        <title>Phytopthora megakarya and P. palmivora, two closely related causual agents of cacao black pod achieved similar genome size and gene model numbers by different mechanisms.</title>
        <authorList>
            <person name="Ali S."/>
            <person name="Shao J."/>
            <person name="Larry D.J."/>
            <person name="Kronmiller B."/>
            <person name="Shen D."/>
            <person name="Strem M.D."/>
            <person name="Melnick R.L."/>
            <person name="Guiltinan M.J."/>
            <person name="Tyler B.M."/>
            <person name="Meinhardt L.W."/>
            <person name="Bailey B.A."/>
        </authorList>
    </citation>
    <scope>NUCLEOTIDE SEQUENCE [LARGE SCALE GENOMIC DNA]</scope>
    <source>
        <strain evidence="11">zdho120</strain>
    </source>
</reference>
<name>A0A225X1B1_9STRA</name>
<sequence length="244" mass="28089">MRSRRQPEGLCVILCERSMPIAFKCRKLRIQFREKLAELIKDLLSAKKINHSRSPWASPIVVIIKNNYVMVVCASDWAISGALMQEYDQIKYSVMFARRMLTLNVLNYEISEKEVLPLMRILDLNYNTLIGRHTRVLMRHSILGYLDPMHYKAALLAPWILKIVKCSKGKSEIVATLAASITPRFEVYYALISIAPKMELRRKNRAPIPTVRPEEDLYVTSYDGSSRVKRGGGVYSAIRWKLAE</sequence>
<keyword evidence="1" id="KW-0645">Protease</keyword>
<keyword evidence="3" id="KW-0548">Nucleotidyltransferase</keyword>
<protein>
    <recommendedName>
        <fullName evidence="9">Reverse transcriptase RNase H-like domain-containing protein</fullName>
    </recommendedName>
</protein>
<evidence type="ECO:0000256" key="8">
    <source>
        <dbReference type="ARBA" id="ARBA00022918"/>
    </source>
</evidence>
<dbReference type="PANTHER" id="PTHR33064:SF37">
    <property type="entry name" value="RIBONUCLEASE H"/>
    <property type="match status" value="1"/>
</dbReference>
<dbReference type="InterPro" id="IPR041373">
    <property type="entry name" value="RT_RNaseH"/>
</dbReference>